<feature type="compositionally biased region" description="Low complexity" evidence="3">
    <location>
        <begin position="110"/>
        <end position="122"/>
    </location>
</feature>
<proteinExistence type="predicted"/>
<dbReference type="Proteomes" id="UP001328107">
    <property type="component" value="Unassembled WGS sequence"/>
</dbReference>
<dbReference type="CDD" id="cd00174">
    <property type="entry name" value="SH3"/>
    <property type="match status" value="2"/>
</dbReference>
<evidence type="ECO:0000313" key="6">
    <source>
        <dbReference type="Proteomes" id="UP001328107"/>
    </source>
</evidence>
<dbReference type="SMART" id="SM00326">
    <property type="entry name" value="SH3"/>
    <property type="match status" value="4"/>
</dbReference>
<keyword evidence="1 2" id="KW-0728">SH3 domain</keyword>
<evidence type="ECO:0000259" key="4">
    <source>
        <dbReference type="PROSITE" id="PS50002"/>
    </source>
</evidence>
<feature type="domain" description="SH3" evidence="4">
    <location>
        <begin position="491"/>
        <end position="550"/>
    </location>
</feature>
<dbReference type="PRINTS" id="PR00499">
    <property type="entry name" value="P67PHOX"/>
</dbReference>
<dbReference type="GO" id="GO:0051666">
    <property type="term" value="P:actin cortical patch localization"/>
    <property type="evidence" value="ECO:0007669"/>
    <property type="project" value="InterPro"/>
</dbReference>
<dbReference type="GO" id="GO:0008289">
    <property type="term" value="F:lipid binding"/>
    <property type="evidence" value="ECO:0007669"/>
    <property type="project" value="TreeGrafter"/>
</dbReference>
<dbReference type="GO" id="GO:0043332">
    <property type="term" value="C:mating projection tip"/>
    <property type="evidence" value="ECO:0007669"/>
    <property type="project" value="TreeGrafter"/>
</dbReference>
<reference evidence="6" key="1">
    <citation type="submission" date="2022-10" db="EMBL/GenBank/DDBJ databases">
        <title>Genome assembly of Pristionchus species.</title>
        <authorList>
            <person name="Yoshida K."/>
            <person name="Sommer R.J."/>
        </authorList>
    </citation>
    <scope>NUCLEOTIDE SEQUENCE [LARGE SCALE GENOMIC DNA]</scope>
    <source>
        <strain evidence="6">RS5460</strain>
    </source>
</reference>
<dbReference type="GO" id="GO:0015629">
    <property type="term" value="C:actin cytoskeleton"/>
    <property type="evidence" value="ECO:0007669"/>
    <property type="project" value="TreeGrafter"/>
</dbReference>
<sequence>HRLSSMNFKAFTGSGGGEDSSTSFAAARALFEAAKKPESRALAAAAAKNPVIRNAAISAAQNPQVILFDFSYFRTRQAMVSVASTYTANQNNAPSTSVLKPEPAPKPPAKDYSSSSSSYGSSVPARPVSSIGSTKPVYPDLMSELKALNIGRDNEPAPSYSSAPPAWNQPRPAPQPAYHPPQPAYHPEPQPPPQPAHHPPQPAYHPAPQPPPQPATQRQDWTKFSDAPARPPPPKNMPLSPKSTSPTTEAYAVVKFPHNGSHFDELTCIVGDRIVLKREVDDQWIYGEQPIFKVFLALKIYVEGPGGTHMATAVYDYYSQEPGDLSFGAGSSIKILERVGTDWLSGELHGRRGIFPASFVDCPTLSSVPLQPAAPVAPTGYGSGGYGSETVTATYDYNSGVAGDLVFFTVSCFMETETDPPSLQGDSIEVVERMPDGEWLRGRLRGTTGLVPMTYVSSSSSSTPASHSTSNHSLAEAATTQSRFPPGTPCNPPVTVIGIADYHTGEADCLYFSRGDHIIITEYIDNEWAKGKPAEFKTLPAGYFPRSYVQ</sequence>
<feature type="region of interest" description="Disordered" evidence="3">
    <location>
        <begin position="152"/>
        <end position="246"/>
    </location>
</feature>
<dbReference type="PRINTS" id="PR00452">
    <property type="entry name" value="SH3DOMAIN"/>
</dbReference>
<feature type="compositionally biased region" description="Low complexity" evidence="3">
    <location>
        <begin position="457"/>
        <end position="473"/>
    </location>
</feature>
<dbReference type="PANTHER" id="PTHR47174">
    <property type="entry name" value="BRIDGING INTEGRATOR 3"/>
    <property type="match status" value="1"/>
</dbReference>
<dbReference type="InterPro" id="IPR046982">
    <property type="entry name" value="BIN3/RVS161-like"/>
</dbReference>
<feature type="region of interest" description="Disordered" evidence="3">
    <location>
        <begin position="456"/>
        <end position="489"/>
    </location>
</feature>
<comment type="caution">
    <text evidence="5">The sequence shown here is derived from an EMBL/GenBank/DDBJ whole genome shotgun (WGS) entry which is preliminary data.</text>
</comment>
<name>A0AAN4ZI16_9BILA</name>
<dbReference type="GO" id="GO:0031097">
    <property type="term" value="C:medial cortex"/>
    <property type="evidence" value="ECO:0007669"/>
    <property type="project" value="TreeGrafter"/>
</dbReference>
<feature type="compositionally biased region" description="Low complexity" evidence="3">
    <location>
        <begin position="156"/>
        <end position="170"/>
    </location>
</feature>
<dbReference type="GO" id="GO:1990528">
    <property type="term" value="C:Rvs161p-Rvs167p complex"/>
    <property type="evidence" value="ECO:0007669"/>
    <property type="project" value="TreeGrafter"/>
</dbReference>
<organism evidence="5 6">
    <name type="scientific">Pristionchus mayeri</name>
    <dbReference type="NCBI Taxonomy" id="1317129"/>
    <lineage>
        <taxon>Eukaryota</taxon>
        <taxon>Metazoa</taxon>
        <taxon>Ecdysozoa</taxon>
        <taxon>Nematoda</taxon>
        <taxon>Chromadorea</taxon>
        <taxon>Rhabditida</taxon>
        <taxon>Rhabditina</taxon>
        <taxon>Diplogasteromorpha</taxon>
        <taxon>Diplogasteroidea</taxon>
        <taxon>Neodiplogasteridae</taxon>
        <taxon>Pristionchus</taxon>
    </lineage>
</organism>
<dbReference type="InterPro" id="IPR001452">
    <property type="entry name" value="SH3_domain"/>
</dbReference>
<dbReference type="AlphaFoldDB" id="A0AAN4ZI16"/>
<evidence type="ECO:0000256" key="2">
    <source>
        <dbReference type="PROSITE-ProRule" id="PRU00192"/>
    </source>
</evidence>
<dbReference type="Gene3D" id="2.30.30.40">
    <property type="entry name" value="SH3 Domains"/>
    <property type="match status" value="4"/>
</dbReference>
<evidence type="ECO:0000256" key="1">
    <source>
        <dbReference type="ARBA" id="ARBA00022443"/>
    </source>
</evidence>
<feature type="domain" description="SH3" evidence="4">
    <location>
        <begin position="386"/>
        <end position="461"/>
    </location>
</feature>
<dbReference type="Pfam" id="PF00018">
    <property type="entry name" value="SH3_1"/>
    <property type="match status" value="1"/>
</dbReference>
<feature type="region of interest" description="Disordered" evidence="3">
    <location>
        <begin position="90"/>
        <end position="134"/>
    </location>
</feature>
<evidence type="ECO:0000313" key="5">
    <source>
        <dbReference type="EMBL" id="GMR41191.1"/>
    </source>
</evidence>
<dbReference type="PROSITE" id="PS50002">
    <property type="entry name" value="SH3"/>
    <property type="match status" value="3"/>
</dbReference>
<keyword evidence="6" id="KW-1185">Reference proteome</keyword>
<dbReference type="PANTHER" id="PTHR47174:SF1">
    <property type="entry name" value="REDUCED VIABILITY UPON STARVATION PROTEIN 167"/>
    <property type="match status" value="1"/>
</dbReference>
<protein>
    <recommendedName>
        <fullName evidence="4">SH3 domain-containing protein</fullName>
    </recommendedName>
</protein>
<gene>
    <name evidence="5" type="ORF">PMAYCL1PPCAC_11386</name>
</gene>
<dbReference type="GO" id="GO:0006897">
    <property type="term" value="P:endocytosis"/>
    <property type="evidence" value="ECO:0007669"/>
    <property type="project" value="InterPro"/>
</dbReference>
<evidence type="ECO:0000256" key="3">
    <source>
        <dbReference type="SAM" id="MobiDB-lite"/>
    </source>
</evidence>
<dbReference type="InterPro" id="IPR036028">
    <property type="entry name" value="SH3-like_dom_sf"/>
</dbReference>
<accession>A0AAN4ZI16</accession>
<feature type="non-terminal residue" evidence="5">
    <location>
        <position position="1"/>
    </location>
</feature>
<feature type="compositionally biased region" description="Pro residues" evidence="3">
    <location>
        <begin position="171"/>
        <end position="214"/>
    </location>
</feature>
<dbReference type="GO" id="GO:0097320">
    <property type="term" value="P:plasma membrane tubulation"/>
    <property type="evidence" value="ECO:0007669"/>
    <property type="project" value="TreeGrafter"/>
</dbReference>
<dbReference type="SUPFAM" id="SSF50044">
    <property type="entry name" value="SH3-domain"/>
    <property type="match status" value="4"/>
</dbReference>
<dbReference type="EMBL" id="BTRK01000003">
    <property type="protein sequence ID" value="GMR41191.1"/>
    <property type="molecule type" value="Genomic_DNA"/>
</dbReference>
<feature type="domain" description="SH3" evidence="4">
    <location>
        <begin position="306"/>
        <end position="365"/>
    </location>
</feature>